<dbReference type="GO" id="GO:0032259">
    <property type="term" value="P:methylation"/>
    <property type="evidence" value="ECO:0007669"/>
    <property type="project" value="UniProtKB-KW"/>
</dbReference>
<evidence type="ECO:0000259" key="1">
    <source>
        <dbReference type="Pfam" id="PF08241"/>
    </source>
</evidence>
<dbReference type="Gene3D" id="3.40.50.150">
    <property type="entry name" value="Vaccinia Virus protein VP39"/>
    <property type="match status" value="1"/>
</dbReference>
<dbReference type="PANTHER" id="PTHR43464">
    <property type="entry name" value="METHYLTRANSFERASE"/>
    <property type="match status" value="1"/>
</dbReference>
<accession>A0A6S6T1G1</accession>
<keyword evidence="2" id="KW-0489">Methyltransferase</keyword>
<feature type="domain" description="Methyltransferase type 11" evidence="1">
    <location>
        <begin position="65"/>
        <end position="158"/>
    </location>
</feature>
<keyword evidence="2" id="KW-0808">Transferase</keyword>
<proteinExistence type="predicted"/>
<dbReference type="InterPro" id="IPR013216">
    <property type="entry name" value="Methyltransf_11"/>
</dbReference>
<dbReference type="CDD" id="cd02440">
    <property type="entry name" value="AdoMet_MTases"/>
    <property type="match status" value="1"/>
</dbReference>
<dbReference type="EMBL" id="CACVAQ010000243">
    <property type="protein sequence ID" value="CAA6816931.1"/>
    <property type="molecule type" value="Genomic_DNA"/>
</dbReference>
<evidence type="ECO:0000313" key="2">
    <source>
        <dbReference type="EMBL" id="CAA6816931.1"/>
    </source>
</evidence>
<dbReference type="SUPFAM" id="SSF53335">
    <property type="entry name" value="S-adenosyl-L-methionine-dependent methyltransferases"/>
    <property type="match status" value="1"/>
</dbReference>
<reference evidence="2" key="1">
    <citation type="submission" date="2020-01" db="EMBL/GenBank/DDBJ databases">
        <authorList>
            <person name="Meier V. D."/>
            <person name="Meier V D."/>
        </authorList>
    </citation>
    <scope>NUCLEOTIDE SEQUENCE</scope>
    <source>
        <strain evidence="2">HLG_WM_MAG_10</strain>
    </source>
</reference>
<name>A0A6S6T1G1_9BACT</name>
<gene>
    <name evidence="2" type="ORF">HELGO_WM17053</name>
</gene>
<dbReference type="AlphaFoldDB" id="A0A6S6T1G1"/>
<dbReference type="InterPro" id="IPR029063">
    <property type="entry name" value="SAM-dependent_MTases_sf"/>
</dbReference>
<protein>
    <submittedName>
        <fullName evidence="2">SAM-dependent methyltransferase</fullName>
    </submittedName>
</protein>
<dbReference type="PANTHER" id="PTHR43464:SF23">
    <property type="entry name" value="JUVENILE HORMONE ACID O-METHYLTRANSFERASE"/>
    <property type="match status" value="1"/>
</dbReference>
<organism evidence="2">
    <name type="scientific">uncultured Aureispira sp</name>
    <dbReference type="NCBI Taxonomy" id="1331704"/>
    <lineage>
        <taxon>Bacteria</taxon>
        <taxon>Pseudomonadati</taxon>
        <taxon>Bacteroidota</taxon>
        <taxon>Saprospiria</taxon>
        <taxon>Saprospirales</taxon>
        <taxon>Saprospiraceae</taxon>
        <taxon>Aureispira</taxon>
        <taxon>environmental samples</taxon>
    </lineage>
</organism>
<sequence>MQPPKNKIDQLLKAETLTNKEQLKQHYNQWAASYDEDLSNKVGYIVPQQALPFFTKYVSTGSKVLDAGSGTGLMGTVLKEAGYTQIEALDISERMLEYSSAKNVYQAYHLGILGEPLTLETNAYDALIAIGTFGPTHAPAHAFEELIRIVKPGGYLLFTMRENEIPQGGIFRIEMKRLAKQNDWTLVEESPCFSGFIENKSLLFKGFVYQIT</sequence>
<dbReference type="Pfam" id="PF08241">
    <property type="entry name" value="Methyltransf_11"/>
    <property type="match status" value="1"/>
</dbReference>
<dbReference type="GO" id="GO:0010420">
    <property type="term" value="F:polyprenyldihydroxybenzoate methyltransferase activity"/>
    <property type="evidence" value="ECO:0007669"/>
    <property type="project" value="TreeGrafter"/>
</dbReference>